<comment type="caution">
    <text evidence="1">The sequence shown here is derived from an EMBL/GenBank/DDBJ whole genome shotgun (WGS) entry which is preliminary data.</text>
</comment>
<gene>
    <name evidence="1" type="ORF">H5410_022290</name>
</gene>
<sequence>MNHKAVGKQGGTGHLSNHLMGYRKNEFLHAKAVAEAKKNGTTLPSATVGVRGSNMSRRREFENHCRKFNIPPRKIPKPLCTRWNCLFEMLQVAYEYRKPLQIV</sequence>
<dbReference type="Proteomes" id="UP000824120">
    <property type="component" value="Chromosome 4"/>
</dbReference>
<dbReference type="OrthoDB" id="1607513at2759"/>
<organism evidence="1 2">
    <name type="scientific">Solanum commersonii</name>
    <name type="common">Commerson's wild potato</name>
    <name type="synonym">Commerson's nightshade</name>
    <dbReference type="NCBI Taxonomy" id="4109"/>
    <lineage>
        <taxon>Eukaryota</taxon>
        <taxon>Viridiplantae</taxon>
        <taxon>Streptophyta</taxon>
        <taxon>Embryophyta</taxon>
        <taxon>Tracheophyta</taxon>
        <taxon>Spermatophyta</taxon>
        <taxon>Magnoliopsida</taxon>
        <taxon>eudicotyledons</taxon>
        <taxon>Gunneridae</taxon>
        <taxon>Pentapetalae</taxon>
        <taxon>asterids</taxon>
        <taxon>lamiids</taxon>
        <taxon>Solanales</taxon>
        <taxon>Solanaceae</taxon>
        <taxon>Solanoideae</taxon>
        <taxon>Solaneae</taxon>
        <taxon>Solanum</taxon>
    </lineage>
</organism>
<accession>A0A9J5ZDT0</accession>
<dbReference type="EMBL" id="JACXVP010000004">
    <property type="protein sequence ID" value="KAG5611009.1"/>
    <property type="molecule type" value="Genomic_DNA"/>
</dbReference>
<dbReference type="AlphaFoldDB" id="A0A9J5ZDT0"/>
<reference evidence="1 2" key="1">
    <citation type="submission" date="2020-09" db="EMBL/GenBank/DDBJ databases">
        <title>De no assembly of potato wild relative species, Solanum commersonii.</title>
        <authorList>
            <person name="Cho K."/>
        </authorList>
    </citation>
    <scope>NUCLEOTIDE SEQUENCE [LARGE SCALE GENOMIC DNA]</scope>
    <source>
        <strain evidence="1">LZ3.2</strain>
        <tissue evidence="1">Leaf</tissue>
    </source>
</reference>
<evidence type="ECO:0000313" key="1">
    <source>
        <dbReference type="EMBL" id="KAG5611009.1"/>
    </source>
</evidence>
<protein>
    <submittedName>
        <fullName evidence="1">Uncharacterized protein</fullName>
    </submittedName>
</protein>
<keyword evidence="2" id="KW-1185">Reference proteome</keyword>
<proteinExistence type="predicted"/>
<name>A0A9J5ZDT0_SOLCO</name>
<evidence type="ECO:0000313" key="2">
    <source>
        <dbReference type="Proteomes" id="UP000824120"/>
    </source>
</evidence>